<dbReference type="GO" id="GO:0008270">
    <property type="term" value="F:zinc ion binding"/>
    <property type="evidence" value="ECO:0007669"/>
    <property type="project" value="InterPro"/>
</dbReference>
<dbReference type="PANTHER" id="PTHR43350">
    <property type="entry name" value="NAD-DEPENDENT ALCOHOL DEHYDROGENASE"/>
    <property type="match status" value="1"/>
</dbReference>
<comment type="cofactor">
    <cofactor evidence="1 6">
        <name>Zn(2+)</name>
        <dbReference type="ChEBI" id="CHEBI:29105"/>
    </cofactor>
</comment>
<keyword evidence="9" id="KW-1185">Reference proteome</keyword>
<evidence type="ECO:0000256" key="6">
    <source>
        <dbReference type="RuleBase" id="RU361277"/>
    </source>
</evidence>
<dbReference type="Gene3D" id="3.40.50.720">
    <property type="entry name" value="NAD(P)-binding Rossmann-like Domain"/>
    <property type="match status" value="1"/>
</dbReference>
<dbReference type="InterPro" id="IPR002328">
    <property type="entry name" value="ADH_Zn_CS"/>
</dbReference>
<dbReference type="InterPro" id="IPR013154">
    <property type="entry name" value="ADH-like_N"/>
</dbReference>
<protein>
    <submittedName>
        <fullName evidence="8">Putative Zinc-containing dehydrogenase</fullName>
    </submittedName>
</protein>
<dbReference type="SUPFAM" id="SSF50129">
    <property type="entry name" value="GroES-like"/>
    <property type="match status" value="1"/>
</dbReference>
<dbReference type="InterPro" id="IPR020843">
    <property type="entry name" value="ER"/>
</dbReference>
<dbReference type="SMART" id="SM00829">
    <property type="entry name" value="PKS_ER"/>
    <property type="match status" value="1"/>
</dbReference>
<evidence type="ECO:0000313" key="8">
    <source>
        <dbReference type="EMBL" id="ATL31980.1"/>
    </source>
</evidence>
<reference evidence="8 9" key="1">
    <citation type="submission" date="2017-08" db="EMBL/GenBank/DDBJ databases">
        <title>Complete Genome Sequence of Streptomyces formicae KY5, the formicamycin producer.</title>
        <authorList>
            <person name="Holmes N.A."/>
            <person name="Devine R."/>
            <person name="Qin Z."/>
            <person name="Seipke R.F."/>
            <person name="Wilkinson B."/>
            <person name="Hutchings M.I."/>
        </authorList>
    </citation>
    <scope>NUCLEOTIDE SEQUENCE [LARGE SCALE GENOMIC DNA]</scope>
    <source>
        <strain evidence="8 9">KY5</strain>
    </source>
</reference>
<evidence type="ECO:0000313" key="9">
    <source>
        <dbReference type="Proteomes" id="UP000221011"/>
    </source>
</evidence>
<name>A0A291QJI8_9ACTN</name>
<gene>
    <name evidence="8" type="ORF">KY5_6962</name>
</gene>
<evidence type="ECO:0000256" key="2">
    <source>
        <dbReference type="ARBA" id="ARBA00008072"/>
    </source>
</evidence>
<keyword evidence="3 6" id="KW-0479">Metal-binding</keyword>
<dbReference type="AlphaFoldDB" id="A0A291QJI8"/>
<dbReference type="InterPro" id="IPR011032">
    <property type="entry name" value="GroES-like_sf"/>
</dbReference>
<dbReference type="Gene3D" id="3.90.180.10">
    <property type="entry name" value="Medium-chain alcohol dehydrogenases, catalytic domain"/>
    <property type="match status" value="2"/>
</dbReference>
<evidence type="ECO:0000256" key="5">
    <source>
        <dbReference type="ARBA" id="ARBA00023002"/>
    </source>
</evidence>
<dbReference type="Pfam" id="PF00107">
    <property type="entry name" value="ADH_zinc_N"/>
    <property type="match status" value="1"/>
</dbReference>
<dbReference type="KEGG" id="sfk:KY5_6962"/>
<dbReference type="Proteomes" id="UP000221011">
    <property type="component" value="Chromosome"/>
</dbReference>
<evidence type="ECO:0000256" key="3">
    <source>
        <dbReference type="ARBA" id="ARBA00022723"/>
    </source>
</evidence>
<dbReference type="PROSITE" id="PS00059">
    <property type="entry name" value="ADH_ZINC"/>
    <property type="match status" value="1"/>
</dbReference>
<dbReference type="Pfam" id="PF08240">
    <property type="entry name" value="ADH_N"/>
    <property type="match status" value="1"/>
</dbReference>
<keyword evidence="4 6" id="KW-0862">Zinc</keyword>
<evidence type="ECO:0000256" key="4">
    <source>
        <dbReference type="ARBA" id="ARBA00022833"/>
    </source>
</evidence>
<dbReference type="PANTHER" id="PTHR43350:SF19">
    <property type="entry name" value="D-GULOSIDE 3-DEHYDROGENASE"/>
    <property type="match status" value="1"/>
</dbReference>
<dbReference type="InterPro" id="IPR013149">
    <property type="entry name" value="ADH-like_C"/>
</dbReference>
<dbReference type="GO" id="GO:0016491">
    <property type="term" value="F:oxidoreductase activity"/>
    <property type="evidence" value="ECO:0007669"/>
    <property type="project" value="UniProtKB-KW"/>
</dbReference>
<organism evidence="8 9">
    <name type="scientific">Streptomyces formicae</name>
    <dbReference type="NCBI Taxonomy" id="1616117"/>
    <lineage>
        <taxon>Bacteria</taxon>
        <taxon>Bacillati</taxon>
        <taxon>Actinomycetota</taxon>
        <taxon>Actinomycetes</taxon>
        <taxon>Kitasatosporales</taxon>
        <taxon>Streptomycetaceae</taxon>
        <taxon>Streptomyces</taxon>
    </lineage>
</organism>
<keyword evidence="5" id="KW-0560">Oxidoreductase</keyword>
<dbReference type="SUPFAM" id="SSF51735">
    <property type="entry name" value="NAD(P)-binding Rossmann-fold domains"/>
    <property type="match status" value="1"/>
</dbReference>
<proteinExistence type="inferred from homology"/>
<sequence length="381" mass="41316">MPNTAVKKPEPVETGEFNIIWGDLGNPWDAYGSTATDIRIHRHRGERVMRRYELVGRRDIRPVADAPVPTPGPLEVLVRVRACTVCNRSDLAYFHYYGLRAHASQGCFGHEIAGEVEAIGEGVRRVVPGQRVFVRTPLTTGYAEFALAREIAVGALPDSVPFEQGAILQLLPLAVHATRGVRLGDRVAIVGQGPVGQMALRIAVLRGAAEVVAVDLDDWRLARSTRAGADAVHRVDGSAEQLASVGNDFDVAVDAVGTPTTVNACVALVRQNGLVVLLGTHHVDTHVTLDLVTWERKGLRVHSSAEPLDTARAEALAVAERIAHRRPEVLRLPELLTHTYPLDDLPKAMEQLSASRALYPDAERAPYEGPPPETLKVAIVP</sequence>
<evidence type="ECO:0000259" key="7">
    <source>
        <dbReference type="SMART" id="SM00829"/>
    </source>
</evidence>
<feature type="domain" description="Enoyl reductase (ER)" evidence="7">
    <location>
        <begin position="56"/>
        <end position="358"/>
    </location>
</feature>
<evidence type="ECO:0000256" key="1">
    <source>
        <dbReference type="ARBA" id="ARBA00001947"/>
    </source>
</evidence>
<comment type="similarity">
    <text evidence="2 6">Belongs to the zinc-containing alcohol dehydrogenase family.</text>
</comment>
<dbReference type="InterPro" id="IPR036291">
    <property type="entry name" value="NAD(P)-bd_dom_sf"/>
</dbReference>
<dbReference type="EMBL" id="CP022685">
    <property type="protein sequence ID" value="ATL31980.1"/>
    <property type="molecule type" value="Genomic_DNA"/>
</dbReference>
<accession>A0A291QJI8</accession>